<dbReference type="InterPro" id="IPR022485">
    <property type="entry name" value="SHCHC_synthase_MenH"/>
</dbReference>
<dbReference type="EC" id="4.2.99.20" evidence="3 4"/>
<comment type="function">
    <text evidence="3">Catalyzes a proton abstraction reaction that results in 2,5-elimination of pyruvate from 2-succinyl-5-enolpyruvyl-6-hydroxy-3-cyclohexene-1-carboxylate (SEPHCHC) and the formation of 2-succinyl-6-hydroxy-2,4-cyclohexadiene-1-carboxylate (SHCHC).</text>
</comment>
<reference evidence="7" key="1">
    <citation type="submission" date="2016-01" db="EMBL/GenBank/DDBJ databases">
        <title>WGS of SAMN04407783.</title>
        <authorList>
            <person name="Adams M."/>
            <person name="Sutton G."/>
            <person name="Nelson K."/>
            <person name="Thaden J."/>
            <person name="Fowler V."/>
            <person name="Mccorrison J."/>
            <person name="Sanka R."/>
            <person name="Brinkac L."/>
            <person name="Nierman W."/>
        </authorList>
    </citation>
    <scope>NUCLEOTIDE SEQUENCE [LARGE SCALE GENOMIC DNA]</scope>
    <source>
        <strain evidence="7">GN04363</strain>
    </source>
</reference>
<evidence type="ECO:0000256" key="3">
    <source>
        <dbReference type="HAMAP-Rule" id="MF_01660"/>
    </source>
</evidence>
<evidence type="ECO:0000313" key="7">
    <source>
        <dbReference type="Proteomes" id="UP000064715"/>
    </source>
</evidence>
<evidence type="ECO:0000256" key="4">
    <source>
        <dbReference type="NCBIfam" id="TIGR03695"/>
    </source>
</evidence>
<organism evidence="6 7">
    <name type="scientific">Enterobacter genomosp. O</name>
    <dbReference type="NCBI Taxonomy" id="2364150"/>
    <lineage>
        <taxon>Bacteria</taxon>
        <taxon>Pseudomonadati</taxon>
        <taxon>Pseudomonadota</taxon>
        <taxon>Gammaproteobacteria</taxon>
        <taxon>Enterobacterales</taxon>
        <taxon>Enterobacteriaceae</taxon>
        <taxon>Enterobacter</taxon>
        <taxon>Enterobacter cloacae complex</taxon>
        <taxon>Enterobacter cloacae complex clade O</taxon>
    </lineage>
</organism>
<dbReference type="OrthoDB" id="9808398at2"/>
<evidence type="ECO:0000256" key="1">
    <source>
        <dbReference type="ARBA" id="ARBA00022428"/>
    </source>
</evidence>
<comment type="pathway">
    <text evidence="3">Quinol/quinone metabolism; 1,4-dihydroxy-2-naphthoate biosynthesis; 1,4-dihydroxy-2-naphthoate from chorismate: step 3/7.</text>
</comment>
<keyword evidence="1 3" id="KW-0474">Menaquinone biosynthesis</keyword>
<dbReference type="EMBL" id="LRCR01000059">
    <property type="protein sequence ID" value="KUQ79331.1"/>
    <property type="molecule type" value="Genomic_DNA"/>
</dbReference>
<dbReference type="InterPro" id="IPR029058">
    <property type="entry name" value="AB_hydrolase_fold"/>
</dbReference>
<dbReference type="PANTHER" id="PTHR42916:SF1">
    <property type="entry name" value="PROTEIN PHYLLO, CHLOROPLASTIC"/>
    <property type="match status" value="1"/>
</dbReference>
<feature type="domain" description="AB hydrolase-1" evidence="5">
    <location>
        <begin position="17"/>
        <end position="243"/>
    </location>
</feature>
<comment type="caution">
    <text evidence="6">The sequence shown here is derived from an EMBL/GenBank/DDBJ whole genome shotgun (WGS) entry which is preliminary data.</text>
</comment>
<dbReference type="GO" id="GO:0009234">
    <property type="term" value="P:menaquinone biosynthetic process"/>
    <property type="evidence" value="ECO:0007669"/>
    <property type="project" value="UniProtKB-UniRule"/>
</dbReference>
<dbReference type="Gene3D" id="3.40.50.1820">
    <property type="entry name" value="alpha/beta hydrolase"/>
    <property type="match status" value="1"/>
</dbReference>
<evidence type="ECO:0000313" key="6">
    <source>
        <dbReference type="EMBL" id="KUQ79331.1"/>
    </source>
</evidence>
<dbReference type="PANTHER" id="PTHR42916">
    <property type="entry name" value="2-SUCCINYL-5-ENOLPYRUVYL-6-HYDROXY-3-CYCLOHEXENE-1-CARBOXYLATE SYNTHASE"/>
    <property type="match status" value="1"/>
</dbReference>
<dbReference type="RefSeq" id="WP_059312836.1">
    <property type="nucleotide sequence ID" value="NZ_LRCR01000059.1"/>
</dbReference>
<dbReference type="UniPathway" id="UPA00079"/>
<keyword evidence="7" id="KW-1185">Reference proteome</keyword>
<comment type="subunit">
    <text evidence="3">Monomer.</text>
</comment>
<dbReference type="Proteomes" id="UP000064715">
    <property type="component" value="Unassembled WGS sequence"/>
</dbReference>
<dbReference type="Pfam" id="PF12697">
    <property type="entry name" value="Abhydrolase_6"/>
    <property type="match status" value="1"/>
</dbReference>
<dbReference type="AlphaFoldDB" id="A0A0X4ECE9"/>
<gene>
    <name evidence="3" type="primary">menH</name>
    <name evidence="6" type="ORF">AWI28_08265</name>
</gene>
<proteinExistence type="inferred from homology"/>
<name>A0A0X4ECE9_9ENTR</name>
<dbReference type="UniPathway" id="UPA01057">
    <property type="reaction ID" value="UER00900"/>
</dbReference>
<evidence type="ECO:0000259" key="5">
    <source>
        <dbReference type="Pfam" id="PF12697"/>
    </source>
</evidence>
<dbReference type="InterPro" id="IPR000073">
    <property type="entry name" value="AB_hydrolase_1"/>
</dbReference>
<keyword evidence="2 3" id="KW-0456">Lyase</keyword>
<dbReference type="HAMAP" id="MF_01660">
    <property type="entry name" value="MenH"/>
    <property type="match status" value="1"/>
</dbReference>
<comment type="pathway">
    <text evidence="3">Quinol/quinone metabolism; menaquinone biosynthesis.</text>
</comment>
<dbReference type="GO" id="GO:0070205">
    <property type="term" value="F:2-succinyl-6-hydroxy-2,4-cyclohexadiene-1-carboxylate synthase activity"/>
    <property type="evidence" value="ECO:0007669"/>
    <property type="project" value="UniProtKB-UniRule"/>
</dbReference>
<dbReference type="SUPFAM" id="SSF53474">
    <property type="entry name" value="alpha/beta-Hydrolases"/>
    <property type="match status" value="1"/>
</dbReference>
<sequence length="258" mass="28628">MILSGVQRAGEPGYPWLVFLHGFSGDCREWQRVGEKLSDYPRLYLDLPGHGGSRDLSVTGFEEMSTLLTQTLLSYNILKFWLIGYSLGGRIAMFHACQQPEGLLGVVVEGGHPGLEDAEARNARLASDRRWARRFRTEPLSKVFADWYQQPVFASLTDAQREALITLRSQNSGAALGMMLEATSLAVQPDLRAALGARHYSFDYLYGECDEKFAALAAELNAVRHAIPNAGHNAHRENPDAVTASLAQILRLRIKDIL</sequence>
<dbReference type="NCBIfam" id="TIGR03695">
    <property type="entry name" value="menH_SHCHC"/>
    <property type="match status" value="1"/>
</dbReference>
<evidence type="ECO:0000256" key="2">
    <source>
        <dbReference type="ARBA" id="ARBA00023239"/>
    </source>
</evidence>
<accession>A0A0X4ECE9</accession>
<dbReference type="NCBIfam" id="NF008340">
    <property type="entry name" value="PRK11126.1"/>
    <property type="match status" value="1"/>
</dbReference>
<comment type="catalytic activity">
    <reaction evidence="3">
        <text>5-enolpyruvoyl-6-hydroxy-2-succinyl-cyclohex-3-ene-1-carboxylate = (1R,6R)-6-hydroxy-2-succinyl-cyclohexa-2,4-diene-1-carboxylate + pyruvate</text>
        <dbReference type="Rhea" id="RHEA:25597"/>
        <dbReference type="ChEBI" id="CHEBI:15361"/>
        <dbReference type="ChEBI" id="CHEBI:58689"/>
        <dbReference type="ChEBI" id="CHEBI:58818"/>
        <dbReference type="EC" id="4.2.99.20"/>
    </reaction>
</comment>
<protein>
    <recommendedName>
        <fullName evidence="3 4">2-succinyl-6-hydroxy-2,4-cyclohexadiene-1-carboxylate synthase</fullName>
        <shortName evidence="3">SHCHC synthase</shortName>
        <ecNumber evidence="3 4">4.2.99.20</ecNumber>
    </recommendedName>
</protein>
<comment type="similarity">
    <text evidence="3">Belongs to the AB hydrolase superfamily. MenH family.</text>
</comment>